<keyword evidence="2" id="KW-1185">Reference proteome</keyword>
<dbReference type="EMBL" id="MU275984">
    <property type="protein sequence ID" value="KAI0044391.1"/>
    <property type="molecule type" value="Genomic_DNA"/>
</dbReference>
<name>A0ACB8RL30_9AGAM</name>
<protein>
    <submittedName>
        <fullName evidence="1">Uncharacterized protein</fullName>
    </submittedName>
</protein>
<reference evidence="1" key="1">
    <citation type="submission" date="2021-02" db="EMBL/GenBank/DDBJ databases">
        <authorList>
            <consortium name="DOE Joint Genome Institute"/>
            <person name="Ahrendt S."/>
            <person name="Looney B.P."/>
            <person name="Miyauchi S."/>
            <person name="Morin E."/>
            <person name="Drula E."/>
            <person name="Courty P.E."/>
            <person name="Chicoki N."/>
            <person name="Fauchery L."/>
            <person name="Kohler A."/>
            <person name="Kuo A."/>
            <person name="Labutti K."/>
            <person name="Pangilinan J."/>
            <person name="Lipzen A."/>
            <person name="Riley R."/>
            <person name="Andreopoulos W."/>
            <person name="He G."/>
            <person name="Johnson J."/>
            <person name="Barry K.W."/>
            <person name="Grigoriev I.V."/>
            <person name="Nagy L."/>
            <person name="Hibbett D."/>
            <person name="Henrissat B."/>
            <person name="Matheny P.B."/>
            <person name="Labbe J."/>
            <person name="Martin F."/>
        </authorList>
    </citation>
    <scope>NUCLEOTIDE SEQUENCE</scope>
    <source>
        <strain evidence="1">FP105234-sp</strain>
    </source>
</reference>
<accession>A0ACB8RL30</accession>
<sequence length="404" mass="44823">MPKDLPGFYFDHAKNRYFPLSSAPPSRPPPPPPPPRPAPPPPLSLWHSLQQSKSVLSTTQRLSHHHRIIQAQVASTAKCHTTPFPLPVKTTISALSIDWYNDRLSGLAGDVNGILYSMEEPIEGYSDFQAPPTWAQQPSMGSPVSSMSTSGPIRVVTSFGQRSRICVHNLANGVISYLPGQRHMDDIRTSHLRNRGLALGTRRRACHIPDIGHMRGLQCYETGSDVFAVFQEENTLYTGTRNGSVARHDFRKAGSELLLDNVFAKSSNSISYLHVVNDWQLLVSTIRGNIELFDIRYDHGARAVMTIHGQINSYMPHLPHALSPSQDYLFAAGIDNRIRAWSLRTGNALSSQVERVEHEKCINPFTYRFPDTVSALHVANGGDGLYMFTSSEGALYQFVLGGKI</sequence>
<comment type="caution">
    <text evidence="1">The sequence shown here is derived from an EMBL/GenBank/DDBJ whole genome shotgun (WGS) entry which is preliminary data.</text>
</comment>
<evidence type="ECO:0000313" key="2">
    <source>
        <dbReference type="Proteomes" id="UP000814033"/>
    </source>
</evidence>
<evidence type="ECO:0000313" key="1">
    <source>
        <dbReference type="EMBL" id="KAI0044391.1"/>
    </source>
</evidence>
<proteinExistence type="predicted"/>
<reference evidence="1" key="2">
    <citation type="journal article" date="2022" name="New Phytol.">
        <title>Evolutionary transition to the ectomycorrhizal habit in the genomes of a hyperdiverse lineage of mushroom-forming fungi.</title>
        <authorList>
            <person name="Looney B."/>
            <person name="Miyauchi S."/>
            <person name="Morin E."/>
            <person name="Drula E."/>
            <person name="Courty P.E."/>
            <person name="Kohler A."/>
            <person name="Kuo A."/>
            <person name="LaButti K."/>
            <person name="Pangilinan J."/>
            <person name="Lipzen A."/>
            <person name="Riley R."/>
            <person name="Andreopoulos W."/>
            <person name="He G."/>
            <person name="Johnson J."/>
            <person name="Nolan M."/>
            <person name="Tritt A."/>
            <person name="Barry K.W."/>
            <person name="Grigoriev I.V."/>
            <person name="Nagy L.G."/>
            <person name="Hibbett D."/>
            <person name="Henrissat B."/>
            <person name="Matheny P.B."/>
            <person name="Labbe J."/>
            <person name="Martin F.M."/>
        </authorList>
    </citation>
    <scope>NUCLEOTIDE SEQUENCE</scope>
    <source>
        <strain evidence="1">FP105234-sp</strain>
    </source>
</reference>
<dbReference type="Proteomes" id="UP000814033">
    <property type="component" value="Unassembled WGS sequence"/>
</dbReference>
<gene>
    <name evidence="1" type="ORF">FA95DRAFT_1597408</name>
</gene>
<organism evidence="1 2">
    <name type="scientific">Auriscalpium vulgare</name>
    <dbReference type="NCBI Taxonomy" id="40419"/>
    <lineage>
        <taxon>Eukaryota</taxon>
        <taxon>Fungi</taxon>
        <taxon>Dikarya</taxon>
        <taxon>Basidiomycota</taxon>
        <taxon>Agaricomycotina</taxon>
        <taxon>Agaricomycetes</taxon>
        <taxon>Russulales</taxon>
        <taxon>Auriscalpiaceae</taxon>
        <taxon>Auriscalpium</taxon>
    </lineage>
</organism>